<comment type="similarity">
    <text evidence="1">Belongs to the UDP-glycosyltransferase family.</text>
</comment>
<dbReference type="PANTHER" id="PTHR11926:SF1494">
    <property type="entry name" value="FLAVONOL 3-O-GLUCOSYLTRANSFERASE UGT76E12-RELATED"/>
    <property type="match status" value="1"/>
</dbReference>
<keyword evidence="3" id="KW-0808">Transferase</keyword>
<gene>
    <name evidence="5 6" type="primary">LOC113734589</name>
</gene>
<dbReference type="Proteomes" id="UP001652660">
    <property type="component" value="Chromosome 3c"/>
</dbReference>
<dbReference type="RefSeq" id="XP_027116990.1">
    <property type="nucleotide sequence ID" value="XM_027261189.1"/>
</dbReference>
<dbReference type="AlphaFoldDB" id="A0A6P6WQP1"/>
<dbReference type="FunFam" id="3.40.50.2000:FF:000120">
    <property type="entry name" value="UDP-glycosyltransferase 76C1"/>
    <property type="match status" value="1"/>
</dbReference>
<keyword evidence="2" id="KW-0328">Glycosyltransferase</keyword>
<dbReference type="RefSeq" id="XP_071938333.1">
    <property type="nucleotide sequence ID" value="XM_072082232.1"/>
</dbReference>
<dbReference type="GeneID" id="113734589"/>
<accession>A0A6P6WQP1</accession>
<organism evidence="4 5">
    <name type="scientific">Coffea arabica</name>
    <name type="common">Arabian coffee</name>
    <dbReference type="NCBI Taxonomy" id="13443"/>
    <lineage>
        <taxon>Eukaryota</taxon>
        <taxon>Viridiplantae</taxon>
        <taxon>Streptophyta</taxon>
        <taxon>Embryophyta</taxon>
        <taxon>Tracheophyta</taxon>
        <taxon>Spermatophyta</taxon>
        <taxon>Magnoliopsida</taxon>
        <taxon>eudicotyledons</taxon>
        <taxon>Gunneridae</taxon>
        <taxon>Pentapetalae</taxon>
        <taxon>asterids</taxon>
        <taxon>lamiids</taxon>
        <taxon>Gentianales</taxon>
        <taxon>Rubiaceae</taxon>
        <taxon>Ixoroideae</taxon>
        <taxon>Gardenieae complex</taxon>
        <taxon>Bertiereae - Coffeeae clade</taxon>
        <taxon>Coffeeae</taxon>
        <taxon>Coffea</taxon>
    </lineage>
</organism>
<keyword evidence="4" id="KW-1185">Reference proteome</keyword>
<proteinExistence type="inferred from homology"/>
<evidence type="ECO:0000313" key="5">
    <source>
        <dbReference type="RefSeq" id="XP_027116990.1"/>
    </source>
</evidence>
<name>A0A6P6WQP1_COFAR</name>
<evidence type="ECO:0000313" key="6">
    <source>
        <dbReference type="RefSeq" id="XP_071938333.1"/>
    </source>
</evidence>
<dbReference type="InterPro" id="IPR002213">
    <property type="entry name" value="UDP_glucos_trans"/>
</dbReference>
<evidence type="ECO:0000313" key="4">
    <source>
        <dbReference type="Proteomes" id="UP001652660"/>
    </source>
</evidence>
<dbReference type="GO" id="GO:0080044">
    <property type="term" value="F:quercetin 7-O-glucosyltransferase activity"/>
    <property type="evidence" value="ECO:0007669"/>
    <property type="project" value="TreeGrafter"/>
</dbReference>
<sequence length="455" mass="50827">MEKQQAERCRRVVLVAYPLQGHLNPLLDLANILHSRGFSITIVHPKFNFPNPANHPDFQFVPISDGISSWDVSPSNLVGLASAINTNCREPFRECLSQMMQQQQQEEKQHDQVVCIIYDFLMHFAETVANQMSLPSIIFRTSNAAAMLALCNLPRLKAEGFNCLQDSTSNELVPGLHPLRFKDLPTASMGNLENLLQLVAVVCNIRTSSAIILNTVDCLEYSSLRQLQEHYSVPLFTLGPLHKMALAKPINLVIKDDNTCIEWLEKKAPNSVIYVSLGSIARMDQNELTEMAWGLANSDQPFLWVIRPGLGGGSDAHLPEGFQELTGNRGCIVKWAPQKDVLAHPAVGGFWSHCGWNSALESISEGVPMICKPYFVDQTVNARYLTREWGIGIELDEVVQRTNVAKAIRRLLVEEEGSRMRQKVIALKDQIKDCIKDGGSSYNSLNKLVQFISSF</sequence>
<dbReference type="FunFam" id="3.40.50.2000:FF:000040">
    <property type="entry name" value="UDP-glycosyltransferase 76C1"/>
    <property type="match status" value="1"/>
</dbReference>
<dbReference type="CDD" id="cd03784">
    <property type="entry name" value="GT1_Gtf-like"/>
    <property type="match status" value="1"/>
</dbReference>
<dbReference type="PANTHER" id="PTHR11926">
    <property type="entry name" value="GLUCOSYL/GLUCURONOSYL TRANSFERASES"/>
    <property type="match status" value="1"/>
</dbReference>
<dbReference type="GO" id="GO:0080043">
    <property type="term" value="F:quercetin 3-O-glucosyltransferase activity"/>
    <property type="evidence" value="ECO:0007669"/>
    <property type="project" value="TreeGrafter"/>
</dbReference>
<reference evidence="4" key="1">
    <citation type="journal article" date="2025" name="Foods">
        <title>Unveiling the Microbial Signatures of Arabica Coffee Cherries: Insights into Ripeness Specific Diversity, Functional Traits, and Implications for Quality and Safety.</title>
        <authorList>
            <consortium name="RefSeq"/>
            <person name="Tenea G.N."/>
            <person name="Cifuentes V."/>
            <person name="Reyes P."/>
            <person name="Cevallos-Vallejos M."/>
        </authorList>
    </citation>
    <scope>NUCLEOTIDE SEQUENCE [LARGE SCALE GENOMIC DNA]</scope>
</reference>
<dbReference type="Gene3D" id="3.40.50.2000">
    <property type="entry name" value="Glycogen Phosphorylase B"/>
    <property type="match status" value="2"/>
</dbReference>
<dbReference type="GO" id="GO:1900994">
    <property type="term" value="P:(-)-secologanin biosynthetic process"/>
    <property type="evidence" value="ECO:0007669"/>
    <property type="project" value="UniProtKB-ARBA"/>
</dbReference>
<dbReference type="Pfam" id="PF00201">
    <property type="entry name" value="UDPGT"/>
    <property type="match status" value="1"/>
</dbReference>
<evidence type="ECO:0000256" key="1">
    <source>
        <dbReference type="ARBA" id="ARBA00009995"/>
    </source>
</evidence>
<dbReference type="OrthoDB" id="5835829at2759"/>
<reference evidence="5" key="2">
    <citation type="submission" date="2025-04" db="UniProtKB">
        <authorList>
            <consortium name="RefSeq"/>
        </authorList>
    </citation>
    <scope>IDENTIFICATION</scope>
    <source>
        <tissue evidence="5 6">Leaves</tissue>
    </source>
</reference>
<evidence type="ECO:0000256" key="2">
    <source>
        <dbReference type="ARBA" id="ARBA00022676"/>
    </source>
</evidence>
<protein>
    <submittedName>
        <fullName evidence="6">UDP-glucose iridoid glucosyltransferase isoform X1</fullName>
    </submittedName>
    <submittedName>
        <fullName evidence="5">UDP-glucose iridoid glucosyltransferase-like</fullName>
    </submittedName>
</protein>
<evidence type="ECO:0000256" key="3">
    <source>
        <dbReference type="ARBA" id="ARBA00022679"/>
    </source>
</evidence>
<dbReference type="SUPFAM" id="SSF53756">
    <property type="entry name" value="UDP-Glycosyltransferase/glycogen phosphorylase"/>
    <property type="match status" value="1"/>
</dbReference>